<sequence>MMFSFVVVVVAQFVLAAFALPVEERGRTALVEERVVYSPPITFPTAGTVWVAGQEATVTWDTSGIPSDLTNSLGMVVLGYVTDDSPSEHLMIDTPLAKGFELSDGQVNITIPMVDSRNDYIIVLFGDSGNASPKFAIRGAAEAGGGAESSTETSSSPIPITGSSITGGTSAPATSSPQASSTSSPTTSQSSSSVIHTSSDSSTTTAANDGSSATATAIPDGASLLHPSIMFTSCFAMLGMLMLS</sequence>
<feature type="compositionally biased region" description="Low complexity" evidence="1">
    <location>
        <begin position="148"/>
        <end position="213"/>
    </location>
</feature>
<dbReference type="AlphaFoldDB" id="A0A0D7BDU1"/>
<organism evidence="3 4">
    <name type="scientific">Cylindrobasidium torrendii FP15055 ss-10</name>
    <dbReference type="NCBI Taxonomy" id="1314674"/>
    <lineage>
        <taxon>Eukaryota</taxon>
        <taxon>Fungi</taxon>
        <taxon>Dikarya</taxon>
        <taxon>Basidiomycota</taxon>
        <taxon>Agaricomycotina</taxon>
        <taxon>Agaricomycetes</taxon>
        <taxon>Agaricomycetidae</taxon>
        <taxon>Agaricales</taxon>
        <taxon>Marasmiineae</taxon>
        <taxon>Physalacriaceae</taxon>
        <taxon>Cylindrobasidium</taxon>
    </lineage>
</organism>
<protein>
    <submittedName>
        <fullName evidence="3">Uncharacterized protein</fullName>
    </submittedName>
</protein>
<dbReference type="STRING" id="1314674.A0A0D7BDU1"/>
<dbReference type="EMBL" id="KN880505">
    <property type="protein sequence ID" value="KIY68334.1"/>
    <property type="molecule type" value="Genomic_DNA"/>
</dbReference>
<feature type="region of interest" description="Disordered" evidence="1">
    <location>
        <begin position="143"/>
        <end position="213"/>
    </location>
</feature>
<name>A0A0D7BDU1_9AGAR</name>
<feature type="signal peptide" evidence="2">
    <location>
        <begin position="1"/>
        <end position="19"/>
    </location>
</feature>
<keyword evidence="4" id="KW-1185">Reference proteome</keyword>
<dbReference type="Proteomes" id="UP000054007">
    <property type="component" value="Unassembled WGS sequence"/>
</dbReference>
<dbReference type="PANTHER" id="PTHR40633">
    <property type="entry name" value="MATRIX PROTEIN, PUTATIVE (AFU_ORTHOLOGUE AFUA_8G05410)-RELATED"/>
    <property type="match status" value="1"/>
</dbReference>
<reference evidence="3 4" key="1">
    <citation type="journal article" date="2015" name="Fungal Genet. Biol.">
        <title>Evolution of novel wood decay mechanisms in Agaricales revealed by the genome sequences of Fistulina hepatica and Cylindrobasidium torrendii.</title>
        <authorList>
            <person name="Floudas D."/>
            <person name="Held B.W."/>
            <person name="Riley R."/>
            <person name="Nagy L.G."/>
            <person name="Koehler G."/>
            <person name="Ransdell A.S."/>
            <person name="Younus H."/>
            <person name="Chow J."/>
            <person name="Chiniquy J."/>
            <person name="Lipzen A."/>
            <person name="Tritt A."/>
            <person name="Sun H."/>
            <person name="Haridas S."/>
            <person name="LaButti K."/>
            <person name="Ohm R.A."/>
            <person name="Kues U."/>
            <person name="Blanchette R.A."/>
            <person name="Grigoriev I.V."/>
            <person name="Minto R.E."/>
            <person name="Hibbett D.S."/>
        </authorList>
    </citation>
    <scope>NUCLEOTIDE SEQUENCE [LARGE SCALE GENOMIC DNA]</scope>
    <source>
        <strain evidence="3 4">FP15055 ss-10</strain>
    </source>
</reference>
<dbReference type="OrthoDB" id="2339190at2759"/>
<evidence type="ECO:0000313" key="4">
    <source>
        <dbReference type="Proteomes" id="UP000054007"/>
    </source>
</evidence>
<gene>
    <name evidence="3" type="ORF">CYLTODRAFT_395607</name>
</gene>
<evidence type="ECO:0000256" key="1">
    <source>
        <dbReference type="SAM" id="MobiDB-lite"/>
    </source>
</evidence>
<dbReference type="InterPro" id="IPR052982">
    <property type="entry name" value="SRP1/TIP1-like"/>
</dbReference>
<keyword evidence="2" id="KW-0732">Signal</keyword>
<proteinExistence type="predicted"/>
<evidence type="ECO:0000313" key="3">
    <source>
        <dbReference type="EMBL" id="KIY68334.1"/>
    </source>
</evidence>
<dbReference type="PANTHER" id="PTHR40633:SF1">
    <property type="entry name" value="GPI ANCHORED SERINE-THREONINE RICH PROTEIN (AFU_ORTHOLOGUE AFUA_1G03630)"/>
    <property type="match status" value="1"/>
</dbReference>
<evidence type="ECO:0000256" key="2">
    <source>
        <dbReference type="SAM" id="SignalP"/>
    </source>
</evidence>
<accession>A0A0D7BDU1</accession>
<feature type="chain" id="PRO_5002317114" evidence="2">
    <location>
        <begin position="20"/>
        <end position="244"/>
    </location>
</feature>